<dbReference type="RefSeq" id="WP_269442841.1">
    <property type="nucleotide sequence ID" value="NZ_CP097463.1"/>
</dbReference>
<reference evidence="3" key="1">
    <citation type="submission" date="2022-05" db="EMBL/GenBank/DDBJ databases">
        <title>Jatrophihabitans sp. SB3-54 whole genome sequence.</title>
        <authorList>
            <person name="Suh M.K."/>
            <person name="Eom M.K."/>
            <person name="Kim J.S."/>
            <person name="Kim H.S."/>
            <person name="Do H.E."/>
            <person name="Shin Y.K."/>
            <person name="Lee J.-S."/>
        </authorList>
    </citation>
    <scope>NUCLEOTIDE SEQUENCE</scope>
    <source>
        <strain evidence="3">SB3-54</strain>
    </source>
</reference>
<dbReference type="Proteomes" id="UP001164693">
    <property type="component" value="Chromosome"/>
</dbReference>
<evidence type="ECO:0000313" key="4">
    <source>
        <dbReference type="Proteomes" id="UP001164693"/>
    </source>
</evidence>
<dbReference type="Pfam" id="PF02720">
    <property type="entry name" value="DUF222"/>
    <property type="match status" value="1"/>
</dbReference>
<keyword evidence="4" id="KW-1185">Reference proteome</keyword>
<evidence type="ECO:0000256" key="1">
    <source>
        <dbReference type="SAM" id="MobiDB-lite"/>
    </source>
</evidence>
<dbReference type="InterPro" id="IPR003870">
    <property type="entry name" value="DUF222"/>
</dbReference>
<evidence type="ECO:0000313" key="3">
    <source>
        <dbReference type="EMBL" id="WAX56309.1"/>
    </source>
</evidence>
<feature type="compositionally biased region" description="Pro residues" evidence="1">
    <location>
        <begin position="455"/>
        <end position="467"/>
    </location>
</feature>
<feature type="domain" description="HNH nuclease" evidence="2">
    <location>
        <begin position="372"/>
        <end position="423"/>
    </location>
</feature>
<dbReference type="SMART" id="SM00507">
    <property type="entry name" value="HNHc"/>
    <property type="match status" value="1"/>
</dbReference>
<keyword evidence="3" id="KW-0378">Hydrolase</keyword>
<feature type="region of interest" description="Disordered" evidence="1">
    <location>
        <begin position="453"/>
        <end position="479"/>
    </location>
</feature>
<dbReference type="InterPro" id="IPR003615">
    <property type="entry name" value="HNH_nuc"/>
</dbReference>
<accession>A0ABY7JYS1</accession>
<name>A0ABY7JYS1_9ACTN</name>
<protein>
    <submittedName>
        <fullName evidence="3">HNH endonuclease</fullName>
    </submittedName>
</protein>
<keyword evidence="3" id="KW-0255">Endonuclease</keyword>
<organism evidence="3 4">
    <name type="scientific">Jatrophihabitans cynanchi</name>
    <dbReference type="NCBI Taxonomy" id="2944128"/>
    <lineage>
        <taxon>Bacteria</taxon>
        <taxon>Bacillati</taxon>
        <taxon>Actinomycetota</taxon>
        <taxon>Actinomycetes</taxon>
        <taxon>Jatrophihabitantales</taxon>
        <taxon>Jatrophihabitantaceae</taxon>
        <taxon>Jatrophihabitans</taxon>
    </lineage>
</organism>
<gene>
    <name evidence="3" type="ORF">M6B22_17470</name>
</gene>
<dbReference type="GO" id="GO:0004519">
    <property type="term" value="F:endonuclease activity"/>
    <property type="evidence" value="ECO:0007669"/>
    <property type="project" value="UniProtKB-KW"/>
</dbReference>
<dbReference type="EMBL" id="CP097463">
    <property type="protein sequence ID" value="WAX56309.1"/>
    <property type="molecule type" value="Genomic_DNA"/>
</dbReference>
<dbReference type="CDD" id="cd00085">
    <property type="entry name" value="HNHc"/>
    <property type="match status" value="1"/>
</dbReference>
<proteinExistence type="predicted"/>
<sequence length="479" mass="52130">MGESDQIIVDGITVDLVDPAQCTPLPTASDVLHRPDQVACAATVLTPSGAVLTAVESLLPGRLSDTGLIDALQACDRLRALVDAKQSELLAELARRDPDGEQFLRDEAALALHLAPATSQDRLDCAAELTSRLWDTFDLLRAGHLSAVHARILATATIDLPDPVVAKVQAQVLKRAPGQTPGEFRASVRRAIARHDAKTQNEKHRQAAAQRHVRKQQVEDGMGWLTLFAPADGIETVWTAVTTWGTRTSREDQRTADQRRADALVEICTAALAMPGLPAQHGLRPTVNITLAASTLTGADNQPGHLNGEPIPADIARRVATQPGAKRFYWPVDSTGRLLDTTCPHAPAASTVPTGPVIDNSLTTATYQPTVTIARHVITRDQHCIMPGCRRRAHTCELDHRLPWPDGATSAVNLEPLCKRHHDLKHHAGWTLTRTPDGTYHWTTATRHHYRYRPPELPVPEPPPPVATEPDPNDEPPPF</sequence>
<keyword evidence="3" id="KW-0540">Nuclease</keyword>
<evidence type="ECO:0000259" key="2">
    <source>
        <dbReference type="SMART" id="SM00507"/>
    </source>
</evidence>